<protein>
    <submittedName>
        <fullName evidence="1">Uncharacterized protein</fullName>
    </submittedName>
</protein>
<evidence type="ECO:0000313" key="1">
    <source>
        <dbReference type="EMBL" id="GAA4002216.1"/>
    </source>
</evidence>
<proteinExistence type="predicted"/>
<reference evidence="2" key="1">
    <citation type="journal article" date="2019" name="Int. J. Syst. Evol. Microbiol.">
        <title>The Global Catalogue of Microorganisms (GCM) 10K type strain sequencing project: providing services to taxonomists for standard genome sequencing and annotation.</title>
        <authorList>
            <consortium name="The Broad Institute Genomics Platform"/>
            <consortium name="The Broad Institute Genome Sequencing Center for Infectious Disease"/>
            <person name="Wu L."/>
            <person name="Ma J."/>
        </authorList>
    </citation>
    <scope>NUCLEOTIDE SEQUENCE [LARGE SCALE GENOMIC DNA]</scope>
    <source>
        <strain evidence="2">JCM 16603</strain>
    </source>
</reference>
<organism evidence="1 2">
    <name type="scientific">Sphingomonas humi</name>
    <dbReference type="NCBI Taxonomy" id="335630"/>
    <lineage>
        <taxon>Bacteria</taxon>
        <taxon>Pseudomonadati</taxon>
        <taxon>Pseudomonadota</taxon>
        <taxon>Alphaproteobacteria</taxon>
        <taxon>Sphingomonadales</taxon>
        <taxon>Sphingomonadaceae</taxon>
        <taxon>Sphingomonas</taxon>
    </lineage>
</organism>
<name>A0ABP7RTY5_9SPHN</name>
<accession>A0ABP7RTY5</accession>
<keyword evidence="2" id="KW-1185">Reference proteome</keyword>
<dbReference type="Proteomes" id="UP001501310">
    <property type="component" value="Unassembled WGS sequence"/>
</dbReference>
<sequence length="82" mass="9283">MRQPDATNKQPYYVSRLVALSVNGRKPSARLLHEVRSKVDGLGQVLRISTRCQDTPAQGVLGVLNVSYWDSYEQRVTIELRP</sequence>
<comment type="caution">
    <text evidence="1">The sequence shown here is derived from an EMBL/GenBank/DDBJ whole genome shotgun (WGS) entry which is preliminary data.</text>
</comment>
<evidence type="ECO:0000313" key="2">
    <source>
        <dbReference type="Proteomes" id="UP001501310"/>
    </source>
</evidence>
<dbReference type="EMBL" id="BAAAZD010000001">
    <property type="protein sequence ID" value="GAA4002216.1"/>
    <property type="molecule type" value="Genomic_DNA"/>
</dbReference>
<gene>
    <name evidence="1" type="ORF">GCM10022211_11790</name>
</gene>